<keyword evidence="2" id="KW-1185">Reference proteome</keyword>
<dbReference type="AlphaFoldDB" id="A0A0H2UMT6"/>
<proteinExistence type="predicted"/>
<dbReference type="KEGG" id="spn:SP_0040"/>
<dbReference type="EnsemblBacteria" id="AAK74229">
    <property type="protein sequence ID" value="AAK74229"/>
    <property type="gene ID" value="SP_0040"/>
</dbReference>
<organism evidence="1 2">
    <name type="scientific">Streptococcus pneumoniae serotype 4 (strain ATCC BAA-334 / TIGR4)</name>
    <dbReference type="NCBI Taxonomy" id="170187"/>
    <lineage>
        <taxon>Bacteria</taxon>
        <taxon>Bacillati</taxon>
        <taxon>Bacillota</taxon>
        <taxon>Bacilli</taxon>
        <taxon>Lactobacillales</taxon>
        <taxon>Streptococcaceae</taxon>
        <taxon>Streptococcus</taxon>
    </lineage>
</organism>
<reference evidence="1 2" key="1">
    <citation type="journal article" date="2001" name="Science">
        <title>Complete genome sequence of a virulent isolate of Streptococcus pneumoniae.</title>
        <authorList>
            <person name="Tettelin H."/>
            <person name="Nelson K.E."/>
            <person name="Paulsen I.T."/>
            <person name="Eisen J.A."/>
            <person name="Read T.D."/>
            <person name="Peterson S."/>
            <person name="Heidelberg J."/>
            <person name="DeBoy R.T."/>
            <person name="Haft D.H."/>
            <person name="Dodson R.J."/>
            <person name="Durkin A.S."/>
            <person name="Gwinn M."/>
            <person name="Kolonay J.F."/>
            <person name="Nelson W.C."/>
            <person name="Peterson J.D."/>
            <person name="Umayam L.A."/>
            <person name="White O."/>
            <person name="Salzberg S.L."/>
            <person name="Lewis M.R."/>
            <person name="Radune D."/>
            <person name="Holtzapple E."/>
            <person name="Khouri H."/>
            <person name="Wolf A.M."/>
            <person name="Utterback T.R."/>
            <person name="Hansen C.L."/>
            <person name="McDonald L.A."/>
            <person name="Feldblyum T.V."/>
            <person name="Angiuoli S."/>
            <person name="Dickinson T."/>
            <person name="Hickey E.K."/>
            <person name="Holt I.E."/>
            <person name="Loftus B.J."/>
            <person name="Yang F."/>
            <person name="Smith H.O."/>
            <person name="Venter J.C."/>
            <person name="Dougherty B.A."/>
            <person name="Morrison D.A."/>
            <person name="Hollingshead S.K."/>
            <person name="Fraser C.M."/>
        </authorList>
    </citation>
    <scope>NUCLEOTIDE SEQUENCE [LARGE SCALE GENOMIC DNA]</scope>
    <source>
        <strain evidence="2">ATCC BAA-334 / TIGR4</strain>
    </source>
</reference>
<dbReference type="EMBL" id="AE005672">
    <property type="protein sequence ID" value="AAK74229.1"/>
    <property type="molecule type" value="Genomic_DNA"/>
</dbReference>
<gene>
    <name evidence="1" type="ordered locus">SP_0040</name>
</gene>
<protein>
    <submittedName>
        <fullName evidence="1">Uncharacterized protein</fullName>
    </submittedName>
</protein>
<name>A0A0H2UMT6_STRPN</name>
<evidence type="ECO:0000313" key="2">
    <source>
        <dbReference type="Proteomes" id="UP000000585"/>
    </source>
</evidence>
<dbReference type="PaxDb" id="170187-SP_0040"/>
<dbReference type="Proteomes" id="UP000000585">
    <property type="component" value="Chromosome"/>
</dbReference>
<evidence type="ECO:0000313" key="1">
    <source>
        <dbReference type="EMBL" id="AAK74229.1"/>
    </source>
</evidence>
<accession>A0A0H2UMT6</accession>
<sequence>MSCYKLDKFSITVSINFFHPNLELASKRLELAFLFQNHLYF</sequence>